<comment type="caution">
    <text evidence="2">The sequence shown here is derived from an EMBL/GenBank/DDBJ whole genome shotgun (WGS) entry which is preliminary data.</text>
</comment>
<dbReference type="Proteomes" id="UP001212841">
    <property type="component" value="Unassembled WGS sequence"/>
</dbReference>
<protein>
    <submittedName>
        <fullName evidence="2">Uncharacterized protein</fullName>
    </submittedName>
</protein>
<keyword evidence="3" id="KW-1185">Reference proteome</keyword>
<dbReference type="EMBL" id="JADGJD010000934">
    <property type="protein sequence ID" value="KAJ3047592.1"/>
    <property type="molecule type" value="Genomic_DNA"/>
</dbReference>
<evidence type="ECO:0000256" key="1">
    <source>
        <dbReference type="SAM" id="MobiDB-lite"/>
    </source>
</evidence>
<gene>
    <name evidence="2" type="ORF">HK097_011403</name>
</gene>
<accession>A0AAD5S6D5</accession>
<dbReference type="AlphaFoldDB" id="A0AAD5S6D5"/>
<feature type="compositionally biased region" description="Polar residues" evidence="1">
    <location>
        <begin position="1"/>
        <end position="14"/>
    </location>
</feature>
<name>A0AAD5S6D5_9FUNG</name>
<organism evidence="2 3">
    <name type="scientific">Rhizophlyctis rosea</name>
    <dbReference type="NCBI Taxonomy" id="64517"/>
    <lineage>
        <taxon>Eukaryota</taxon>
        <taxon>Fungi</taxon>
        <taxon>Fungi incertae sedis</taxon>
        <taxon>Chytridiomycota</taxon>
        <taxon>Chytridiomycota incertae sedis</taxon>
        <taxon>Chytridiomycetes</taxon>
        <taxon>Rhizophlyctidales</taxon>
        <taxon>Rhizophlyctidaceae</taxon>
        <taxon>Rhizophlyctis</taxon>
    </lineage>
</organism>
<feature type="region of interest" description="Disordered" evidence="1">
    <location>
        <begin position="1"/>
        <end position="27"/>
    </location>
</feature>
<reference evidence="2" key="1">
    <citation type="submission" date="2020-05" db="EMBL/GenBank/DDBJ databases">
        <title>Phylogenomic resolution of chytrid fungi.</title>
        <authorList>
            <person name="Stajich J.E."/>
            <person name="Amses K."/>
            <person name="Simmons R."/>
            <person name="Seto K."/>
            <person name="Myers J."/>
            <person name="Bonds A."/>
            <person name="Quandt C.A."/>
            <person name="Barry K."/>
            <person name="Liu P."/>
            <person name="Grigoriev I."/>
            <person name="Longcore J.E."/>
            <person name="James T.Y."/>
        </authorList>
    </citation>
    <scope>NUCLEOTIDE SEQUENCE</scope>
    <source>
        <strain evidence="2">JEL0318</strain>
    </source>
</reference>
<proteinExistence type="predicted"/>
<evidence type="ECO:0000313" key="3">
    <source>
        <dbReference type="Proteomes" id="UP001212841"/>
    </source>
</evidence>
<sequence length="335" mass="37556">MTNSQPVSVGTDQDTIPRAATPKIDPKDAGADLDIDAVLDDYPIILANKTRQGVFEPPPKWWPWWEKSFFGPARRNLAKYTSQGWLDSRFRTSPADPPYMPDQFLLGAPFALSAFLSTLGTWDGRDPTHPIHSLAKSTLLDKFAASHSLLARQGHTVTLSVSKTKSDPEVKDIFISFGPESVIQSTLTEGTVLKRYNPNSFVKASKEGRGKHGYLIFREVTFEYALKEKDVEGWEDQMPGLGPRARSMQTGAVVGVDVSCDVELKVEVRKGGDEGRLGTLVTSEKVDKVLEFRLESDHFEGKKVSPEGFWRVADVDRLLISDRVREEEKWFDRQE</sequence>
<evidence type="ECO:0000313" key="2">
    <source>
        <dbReference type="EMBL" id="KAJ3047592.1"/>
    </source>
</evidence>